<dbReference type="EMBL" id="CM046388">
    <property type="protein sequence ID" value="KAI8574228.1"/>
    <property type="molecule type" value="Genomic_DNA"/>
</dbReference>
<organism evidence="1 2">
    <name type="scientific">Rhododendron molle</name>
    <name type="common">Chinese azalea</name>
    <name type="synonym">Azalea mollis</name>
    <dbReference type="NCBI Taxonomy" id="49168"/>
    <lineage>
        <taxon>Eukaryota</taxon>
        <taxon>Viridiplantae</taxon>
        <taxon>Streptophyta</taxon>
        <taxon>Embryophyta</taxon>
        <taxon>Tracheophyta</taxon>
        <taxon>Spermatophyta</taxon>
        <taxon>Magnoliopsida</taxon>
        <taxon>eudicotyledons</taxon>
        <taxon>Gunneridae</taxon>
        <taxon>Pentapetalae</taxon>
        <taxon>asterids</taxon>
        <taxon>Ericales</taxon>
        <taxon>Ericaceae</taxon>
        <taxon>Ericoideae</taxon>
        <taxon>Rhodoreae</taxon>
        <taxon>Rhododendron</taxon>
    </lineage>
</organism>
<evidence type="ECO:0000313" key="1">
    <source>
        <dbReference type="EMBL" id="KAI8574228.1"/>
    </source>
</evidence>
<accession>A0ACC0QB84</accession>
<protein>
    <submittedName>
        <fullName evidence="1">Uncharacterized protein</fullName>
    </submittedName>
</protein>
<keyword evidence="2" id="KW-1185">Reference proteome</keyword>
<proteinExistence type="predicted"/>
<dbReference type="Proteomes" id="UP001062846">
    <property type="component" value="Chromosome 1"/>
</dbReference>
<comment type="caution">
    <text evidence="1">The sequence shown here is derived from an EMBL/GenBank/DDBJ whole genome shotgun (WGS) entry which is preliminary data.</text>
</comment>
<name>A0ACC0QB84_RHOML</name>
<evidence type="ECO:0000313" key="2">
    <source>
        <dbReference type="Proteomes" id="UP001062846"/>
    </source>
</evidence>
<reference evidence="1" key="1">
    <citation type="submission" date="2022-02" db="EMBL/GenBank/DDBJ databases">
        <title>Plant Genome Project.</title>
        <authorList>
            <person name="Zhang R.-G."/>
        </authorList>
    </citation>
    <scope>NUCLEOTIDE SEQUENCE</scope>
    <source>
        <strain evidence="1">AT1</strain>
    </source>
</reference>
<sequence length="94" mass="10954">MYVSGNFFSSNVIPYPLLTWVDWGGKLRNVKRVMRELDDIIHSWIDEHVVERREREEGDEEDFIDVMLSKIEEGGNYGHTRETIIKATVLVCGL</sequence>
<gene>
    <name evidence="1" type="ORF">RHMOL_Rhmol01G0338500</name>
</gene>